<dbReference type="SUPFAM" id="SSF56300">
    <property type="entry name" value="Metallo-dependent phosphatases"/>
    <property type="match status" value="1"/>
</dbReference>
<organism evidence="5 7">
    <name type="scientific">Meiothermus ruber (strain ATCC 35948 / DSM 1279 / VKM B-1258 / 21)</name>
    <name type="common">Thermus ruber</name>
    <dbReference type="NCBI Taxonomy" id="504728"/>
    <lineage>
        <taxon>Bacteria</taxon>
        <taxon>Thermotogati</taxon>
        <taxon>Deinococcota</taxon>
        <taxon>Deinococci</taxon>
        <taxon>Thermales</taxon>
        <taxon>Thermaceae</taxon>
        <taxon>Meiothermus</taxon>
    </lineage>
</organism>
<dbReference type="Pfam" id="PF00149">
    <property type="entry name" value="Metallophos"/>
    <property type="match status" value="1"/>
</dbReference>
<dbReference type="GO" id="GO:0046872">
    <property type="term" value="F:metal ion binding"/>
    <property type="evidence" value="ECO:0007669"/>
    <property type="project" value="UniProtKB-KW"/>
</dbReference>
<dbReference type="EMBL" id="CP001743">
    <property type="protein sequence ID" value="ADD28858.1"/>
    <property type="molecule type" value="Genomic_DNA"/>
</dbReference>
<name>D3PTS5_MEIRD</name>
<dbReference type="PANTHER" id="PTHR31302">
    <property type="entry name" value="TRANSMEMBRANE PROTEIN WITH METALLOPHOSPHOESTERASE DOMAIN-RELATED"/>
    <property type="match status" value="1"/>
</dbReference>
<dbReference type="PANTHER" id="PTHR31302:SF31">
    <property type="entry name" value="PHOSPHODIESTERASE YAEI"/>
    <property type="match status" value="1"/>
</dbReference>
<evidence type="ECO:0000256" key="2">
    <source>
        <dbReference type="ARBA" id="ARBA00022801"/>
    </source>
</evidence>
<dbReference type="KEGG" id="mrb:Mrub_2104"/>
<dbReference type="InterPro" id="IPR029052">
    <property type="entry name" value="Metallo-depent_PP-like"/>
</dbReference>
<keyword evidence="6" id="KW-1185">Reference proteome</keyword>
<dbReference type="PATRIC" id="fig|504728.9.peg.2473"/>
<dbReference type="InterPro" id="IPR004843">
    <property type="entry name" value="Calcineurin-like_PHP"/>
</dbReference>
<dbReference type="InterPro" id="IPR051158">
    <property type="entry name" value="Metallophosphoesterase_sf"/>
</dbReference>
<dbReference type="OrthoDB" id="9780884at2"/>
<reference evidence="4 6" key="1">
    <citation type="journal article" date="2010" name="Stand. Genomic Sci.">
        <title>Complete genome sequence of Meiothermus ruber type strain (21).</title>
        <authorList>
            <person name="Tindall B.J."/>
            <person name="Sikorski J."/>
            <person name="Lucas S."/>
            <person name="Goltsman E."/>
            <person name="Copeland A."/>
            <person name="Glavina Del Rio T."/>
            <person name="Nolan M."/>
            <person name="Tice H."/>
            <person name="Cheng J.F."/>
            <person name="Han C."/>
            <person name="Pitluck S."/>
            <person name="Liolios K."/>
            <person name="Ivanova N."/>
            <person name="Mavromatis K."/>
            <person name="Ovchinnikova G."/>
            <person name="Pati A."/>
            <person name="Fahnrich R."/>
            <person name="Goodwin L."/>
            <person name="Chen A."/>
            <person name="Palaniappan K."/>
            <person name="Land M."/>
            <person name="Hauser L."/>
            <person name="Chang Y.J."/>
            <person name="Jeffries C.D."/>
            <person name="Rohde M."/>
            <person name="Goker M."/>
            <person name="Woyke T."/>
            <person name="Bristow J."/>
            <person name="Eisen J.A."/>
            <person name="Markowitz V."/>
            <person name="Hugenholtz P."/>
            <person name="Kyrpides N.C."/>
            <person name="Klenk H.P."/>
            <person name="Lapidus A."/>
        </authorList>
    </citation>
    <scope>NUCLEOTIDE SEQUENCE [LARGE SCALE GENOMIC DNA]</scope>
    <source>
        <strain evidence="6">ATCC 35948 / DSM 1279 / VKM B-1258 / 21</strain>
        <strain evidence="4">DSM 1279</strain>
    </source>
</reference>
<evidence type="ECO:0000313" key="5">
    <source>
        <dbReference type="EMBL" id="AGK05693.1"/>
    </source>
</evidence>
<dbReference type="Proteomes" id="UP000013026">
    <property type="component" value="Chromosome"/>
</dbReference>
<keyword evidence="2" id="KW-0378">Hydrolase</keyword>
<dbReference type="Gene3D" id="3.60.21.10">
    <property type="match status" value="1"/>
</dbReference>
<accession>D3PTS5</accession>
<proteinExistence type="predicted"/>
<evidence type="ECO:0000313" key="6">
    <source>
        <dbReference type="Proteomes" id="UP000006655"/>
    </source>
</evidence>
<reference evidence="5" key="2">
    <citation type="submission" date="2013-04" db="EMBL/GenBank/DDBJ databases">
        <title>Non-Hybrid, Finished Microbial Genome Assemblies from Long-Read SMRT Sequencing Data.</title>
        <authorList>
            <person name="Klammer A."/>
            <person name="Drake J."/>
            <person name="Heiner C."/>
            <person name="Clum A."/>
            <person name="Copeland A."/>
            <person name="Huddleston J."/>
            <person name="Eichler E."/>
            <person name="Turner S.W."/>
        </authorList>
    </citation>
    <scope>NUCLEOTIDE SEQUENCE</scope>
    <source>
        <strain evidence="5">DSM 1279</strain>
    </source>
</reference>
<evidence type="ECO:0000259" key="3">
    <source>
        <dbReference type="Pfam" id="PF00149"/>
    </source>
</evidence>
<dbReference type="GO" id="GO:0016020">
    <property type="term" value="C:membrane"/>
    <property type="evidence" value="ECO:0007669"/>
    <property type="project" value="GOC"/>
</dbReference>
<dbReference type="GO" id="GO:0009245">
    <property type="term" value="P:lipid A biosynthetic process"/>
    <property type="evidence" value="ECO:0007669"/>
    <property type="project" value="TreeGrafter"/>
</dbReference>
<dbReference type="Proteomes" id="UP000006655">
    <property type="component" value="Chromosome"/>
</dbReference>
<dbReference type="eggNOG" id="COG1408">
    <property type="taxonomic scope" value="Bacteria"/>
</dbReference>
<dbReference type="CDD" id="cd07385">
    <property type="entry name" value="MPP_YkuE_C"/>
    <property type="match status" value="1"/>
</dbReference>
<evidence type="ECO:0000313" key="4">
    <source>
        <dbReference type="EMBL" id="ADD28858.1"/>
    </source>
</evidence>
<dbReference type="AlphaFoldDB" id="D3PTS5"/>
<dbReference type="RefSeq" id="WP_013014356.1">
    <property type="nucleotide sequence ID" value="NC_013946.1"/>
</dbReference>
<reference evidence="5 7" key="3">
    <citation type="submission" date="2013-04" db="EMBL/GenBank/DDBJ databases">
        <authorList>
            <person name="Chin J."/>
            <person name="Alexander D.H."/>
            <person name="Marks P."/>
            <person name="Korlach J."/>
            <person name="Clum A."/>
            <person name="Copeland A."/>
        </authorList>
    </citation>
    <scope>NUCLEOTIDE SEQUENCE [LARGE SCALE GENOMIC DNA]</scope>
    <source>
        <strain evidence="7">ATCC 35948 / DSM 1279 / VKM B-1258 / 21</strain>
        <strain evidence="5">DSM 1279</strain>
    </source>
</reference>
<dbReference type="KEGG" id="mre:K649_12015"/>
<dbReference type="EMBL" id="CP005385">
    <property type="protein sequence ID" value="AGK05693.1"/>
    <property type="molecule type" value="Genomic_DNA"/>
</dbReference>
<evidence type="ECO:0000256" key="1">
    <source>
        <dbReference type="ARBA" id="ARBA00022723"/>
    </source>
</evidence>
<dbReference type="GO" id="GO:0008758">
    <property type="term" value="F:UDP-2,3-diacylglucosamine hydrolase activity"/>
    <property type="evidence" value="ECO:0007669"/>
    <property type="project" value="TreeGrafter"/>
</dbReference>
<evidence type="ECO:0000313" key="7">
    <source>
        <dbReference type="Proteomes" id="UP000013026"/>
    </source>
</evidence>
<gene>
    <name evidence="4" type="ordered locus">Mrub_2104</name>
    <name evidence="5" type="ORF">K649_12015</name>
</gene>
<protein>
    <submittedName>
        <fullName evidence="5">Metallophosphoesterase</fullName>
    </submittedName>
</protein>
<feature type="domain" description="Calcineurin-like phosphoesterase" evidence="3">
    <location>
        <begin position="23"/>
        <end position="209"/>
    </location>
</feature>
<keyword evidence="1" id="KW-0479">Metal-binding</keyword>
<sequence length="271" mass="30239">MIFGYSFVIQHHRRPLRGLRVPLRVAHLSDLHIGFFIRQGSVRRWVEATLAQEPDLIVITGDLTDSGRKHQVLPTLAELQKLQAPLGTWAVWGNHDYRFNGYQPRYPDRVAAFGKSSASPPKVPMLPPRDLEASLRELGIHFLHNAGTQLRTDLYLAGVEDLWHGEPDVDKALEGYRDDAACLLICHNPDYLYQVPRSVDLTLCGHTHGGQVVLPWYGPVFTSSLYGQKFAGGWVDDPVPAFISRGLGVSTAPLRVACPAELVIHEFVPVQ</sequence>